<evidence type="ECO:0000256" key="6">
    <source>
        <dbReference type="ARBA" id="ARBA00022918"/>
    </source>
</evidence>
<sequence>MAGLTEGGGPEGQDDQEVTPPPLMKELIEGHLSALTSIIKVHNRKNKIDPIKLDFDEDDTTKKDTHIAKGKEVVDDNLRKPFKEALKTPLTCRIIEFAGPKYKIQNNIKLYQRTTDPKDHLGLFANAANFDEWPMPVWCKKFQQTLDGPGRGWFERLSANSIDEWVNLREAFTTKYSVSKACFKEPHEITRKKTQWKSCLNTTLKTLVCEGLCRRTIMKFTIIMVPSPYNVILGRTGLRALRAIPSTIYSMMKFPTLRGIATLVTRSVIVSECRRLEKKQVIEEEKKEEVKTKVVNMTKKILVNPAFPYQLVVIGGGLLETCKRIIEHKLNVDTSIEPERQKRRVLAPKNSEVVTRDVGEWVKASIRLIDSTFQSQIERNLEAYVDDMVIKSNDENMLMADMVETFDNLRKINMKLNPKKCSFGVEEGKFLGYMAYLVISKEAVSSILLTDRKGKQSPIQYVSRTLNAAKINYAPMEKLALSLVYMTRRLMRYFEAQPVKVITDQPIKQILNFITETPNGESPEKYFRTPKVTPERDETEEWMLFTDEASSSKGSRAGLVLICTCGVEHTYALRLTFDSTNNEAEYEACLTRLRIARRMNIQKLEVKVDSKLVTNQINGKYLASYDNMMKYLEKAKEYIACLNSFSIKNIPRNENQKAGVLSKLASVAFNHLTKEVLVEILNERSIEVKEMNTVVVHPQANRLVKRANKSLMEGIKTRLGREKVGWVDELPNVLWAHRTSIKTRNEETPFSLTYGSEAVIPAEIGMPTYKTMMIREGLNEKKICLNLDLLIERKELATIREAKYKTKLERYYNRKVHLTSFKPGEFVFQKNKASGWKIKGS</sequence>
<keyword evidence="4" id="KW-0255">Endonuclease</keyword>
<dbReference type="PANTHER" id="PTHR48475:SF2">
    <property type="entry name" value="RIBONUCLEASE H"/>
    <property type="match status" value="1"/>
</dbReference>
<dbReference type="Pfam" id="PF00078">
    <property type="entry name" value="RVT_1"/>
    <property type="match status" value="1"/>
</dbReference>
<evidence type="ECO:0000256" key="1">
    <source>
        <dbReference type="ARBA" id="ARBA00022679"/>
    </source>
</evidence>
<name>A0A6L2ML73_TANCI</name>
<evidence type="ECO:0000256" key="7">
    <source>
        <dbReference type="SAM" id="MobiDB-lite"/>
    </source>
</evidence>
<evidence type="ECO:0000256" key="5">
    <source>
        <dbReference type="ARBA" id="ARBA00022801"/>
    </source>
</evidence>
<comment type="caution">
    <text evidence="11">The sequence shown here is derived from an EMBL/GenBank/DDBJ whole genome shotgun (WGS) entry which is preliminary data.</text>
</comment>
<dbReference type="AlphaFoldDB" id="A0A6L2ML73"/>
<dbReference type="EMBL" id="BKCJ010006701">
    <property type="protein sequence ID" value="GEU73502.1"/>
    <property type="molecule type" value="Genomic_DNA"/>
</dbReference>
<dbReference type="InterPro" id="IPR043502">
    <property type="entry name" value="DNA/RNA_pol_sf"/>
</dbReference>
<evidence type="ECO:0000256" key="2">
    <source>
        <dbReference type="ARBA" id="ARBA00022695"/>
    </source>
</evidence>
<feature type="region of interest" description="Disordered" evidence="7">
    <location>
        <begin position="1"/>
        <end position="21"/>
    </location>
</feature>
<keyword evidence="2" id="KW-0548">Nucleotidyltransferase</keyword>
<evidence type="ECO:0000256" key="4">
    <source>
        <dbReference type="ARBA" id="ARBA00022759"/>
    </source>
</evidence>
<evidence type="ECO:0000259" key="8">
    <source>
        <dbReference type="Pfam" id="PF00078"/>
    </source>
</evidence>
<protein>
    <submittedName>
        <fullName evidence="11">Uncharacterized protein</fullName>
    </submittedName>
</protein>
<dbReference type="CDD" id="cd09279">
    <property type="entry name" value="RNase_HI_like"/>
    <property type="match status" value="1"/>
</dbReference>
<dbReference type="InterPro" id="IPR036397">
    <property type="entry name" value="RNaseH_sf"/>
</dbReference>
<feature type="domain" description="Reverse transcriptase RNase H-like" evidence="10">
    <location>
        <begin position="440"/>
        <end position="512"/>
    </location>
</feature>
<dbReference type="PANTHER" id="PTHR48475">
    <property type="entry name" value="RIBONUCLEASE H"/>
    <property type="match status" value="1"/>
</dbReference>
<keyword evidence="1" id="KW-0808">Transferase</keyword>
<dbReference type="Pfam" id="PF17917">
    <property type="entry name" value="RT_RNaseH"/>
    <property type="match status" value="1"/>
</dbReference>
<dbReference type="InterPro" id="IPR043128">
    <property type="entry name" value="Rev_trsase/Diguanyl_cyclase"/>
</dbReference>
<dbReference type="GO" id="GO:0004523">
    <property type="term" value="F:RNA-DNA hybrid ribonuclease activity"/>
    <property type="evidence" value="ECO:0007669"/>
    <property type="project" value="InterPro"/>
</dbReference>
<dbReference type="GO" id="GO:0003676">
    <property type="term" value="F:nucleic acid binding"/>
    <property type="evidence" value="ECO:0007669"/>
    <property type="project" value="InterPro"/>
</dbReference>
<dbReference type="InterPro" id="IPR041373">
    <property type="entry name" value="RT_RNaseH"/>
</dbReference>
<accession>A0A6L2ML73</accession>
<dbReference type="Pfam" id="PF13456">
    <property type="entry name" value="RVT_3"/>
    <property type="match status" value="1"/>
</dbReference>
<evidence type="ECO:0000313" key="11">
    <source>
        <dbReference type="EMBL" id="GEU73502.1"/>
    </source>
</evidence>
<dbReference type="Gene3D" id="3.30.420.10">
    <property type="entry name" value="Ribonuclease H-like superfamily/Ribonuclease H"/>
    <property type="match status" value="2"/>
</dbReference>
<organism evidence="11">
    <name type="scientific">Tanacetum cinerariifolium</name>
    <name type="common">Dalmatian daisy</name>
    <name type="synonym">Chrysanthemum cinerariifolium</name>
    <dbReference type="NCBI Taxonomy" id="118510"/>
    <lineage>
        <taxon>Eukaryota</taxon>
        <taxon>Viridiplantae</taxon>
        <taxon>Streptophyta</taxon>
        <taxon>Embryophyta</taxon>
        <taxon>Tracheophyta</taxon>
        <taxon>Spermatophyta</taxon>
        <taxon>Magnoliopsida</taxon>
        <taxon>eudicotyledons</taxon>
        <taxon>Gunneridae</taxon>
        <taxon>Pentapetalae</taxon>
        <taxon>asterids</taxon>
        <taxon>campanulids</taxon>
        <taxon>Asterales</taxon>
        <taxon>Asteraceae</taxon>
        <taxon>Asteroideae</taxon>
        <taxon>Anthemideae</taxon>
        <taxon>Anthemidinae</taxon>
        <taxon>Tanacetum</taxon>
    </lineage>
</organism>
<evidence type="ECO:0000256" key="3">
    <source>
        <dbReference type="ARBA" id="ARBA00022722"/>
    </source>
</evidence>
<keyword evidence="6" id="KW-0695">RNA-directed DNA polymerase</keyword>
<dbReference type="InterPro" id="IPR000477">
    <property type="entry name" value="RT_dom"/>
</dbReference>
<dbReference type="Gene3D" id="3.30.70.270">
    <property type="match status" value="1"/>
</dbReference>
<keyword evidence="3" id="KW-0540">Nuclease</keyword>
<proteinExistence type="predicted"/>
<gene>
    <name evidence="11" type="ORF">Tci_045480</name>
</gene>
<feature type="domain" description="Reverse transcriptase" evidence="8">
    <location>
        <begin position="367"/>
        <end position="433"/>
    </location>
</feature>
<evidence type="ECO:0000259" key="9">
    <source>
        <dbReference type="Pfam" id="PF13456"/>
    </source>
</evidence>
<dbReference type="InterPro" id="IPR012337">
    <property type="entry name" value="RNaseH-like_sf"/>
</dbReference>
<keyword evidence="5" id="KW-0378">Hydrolase</keyword>
<feature type="domain" description="RNase H type-1" evidence="9">
    <location>
        <begin position="553"/>
        <end position="664"/>
    </location>
</feature>
<reference evidence="11" key="1">
    <citation type="journal article" date="2019" name="Sci. Rep.">
        <title>Draft genome of Tanacetum cinerariifolium, the natural source of mosquito coil.</title>
        <authorList>
            <person name="Yamashiro T."/>
            <person name="Shiraishi A."/>
            <person name="Satake H."/>
            <person name="Nakayama K."/>
        </authorList>
    </citation>
    <scope>NUCLEOTIDE SEQUENCE</scope>
</reference>
<feature type="compositionally biased region" description="Gly residues" evidence="7">
    <location>
        <begin position="1"/>
        <end position="11"/>
    </location>
</feature>
<dbReference type="InterPro" id="IPR002156">
    <property type="entry name" value="RNaseH_domain"/>
</dbReference>
<evidence type="ECO:0000259" key="10">
    <source>
        <dbReference type="Pfam" id="PF17917"/>
    </source>
</evidence>
<dbReference type="SUPFAM" id="SSF53098">
    <property type="entry name" value="Ribonuclease H-like"/>
    <property type="match status" value="2"/>
</dbReference>
<dbReference type="SUPFAM" id="SSF56672">
    <property type="entry name" value="DNA/RNA polymerases"/>
    <property type="match status" value="1"/>
</dbReference>
<dbReference type="GO" id="GO:0003964">
    <property type="term" value="F:RNA-directed DNA polymerase activity"/>
    <property type="evidence" value="ECO:0007669"/>
    <property type="project" value="UniProtKB-KW"/>
</dbReference>